<dbReference type="OrthoDB" id="147801at2"/>
<organism evidence="2 4">
    <name type="scientific">Heyndrickxia ginsengihumi</name>
    <dbReference type="NCBI Taxonomy" id="363870"/>
    <lineage>
        <taxon>Bacteria</taxon>
        <taxon>Bacillati</taxon>
        <taxon>Bacillota</taxon>
        <taxon>Bacilli</taxon>
        <taxon>Bacillales</taxon>
        <taxon>Bacillaceae</taxon>
        <taxon>Heyndrickxia</taxon>
    </lineage>
</organism>
<accession>A0A0A6VBB0</accession>
<dbReference type="STRING" id="363870.NG54_08305"/>
<dbReference type="InterPro" id="IPR012440">
    <property type="entry name" value="DUF1641"/>
</dbReference>
<evidence type="ECO:0000256" key="1">
    <source>
        <dbReference type="SAM" id="Coils"/>
    </source>
</evidence>
<feature type="coiled-coil region" evidence="1">
    <location>
        <begin position="16"/>
        <end position="43"/>
    </location>
</feature>
<evidence type="ECO:0000313" key="2">
    <source>
        <dbReference type="EMBL" id="KHD85555.1"/>
    </source>
</evidence>
<name>A0A0A6VBB0_9BACI</name>
<dbReference type="PANTHER" id="PTHR38433">
    <property type="match status" value="1"/>
</dbReference>
<sequence>MAAPITEIHRHEPTEEEIKQQKLEELKDLVADHEDALNNIFKLIGEVNDIGVLEAANSMIQAKDKIAKIALDQISRDPVTNLINTLMGTTGALMKADPELVTSLMNSVVSGMDEGNKFLESNKKVGVMNLIKLLSDPDINRAVGFGISFLKGMGKALDSASKETK</sequence>
<dbReference type="Pfam" id="PF07849">
    <property type="entry name" value="DUF1641"/>
    <property type="match status" value="1"/>
</dbReference>
<gene>
    <name evidence="3" type="ORF">G4D61_15500</name>
    <name evidence="2" type="ORF">NG54_08305</name>
</gene>
<keyword evidence="1" id="KW-0175">Coiled coil</keyword>
<reference evidence="3" key="2">
    <citation type="submission" date="2020-02" db="EMBL/GenBank/DDBJ databases">
        <authorList>
            <person name="Feng H."/>
        </authorList>
    </citation>
    <scope>NUCLEOTIDE SEQUENCE [LARGE SCALE GENOMIC DNA]</scope>
    <source>
        <strain evidence="3">Gsoil 114</strain>
    </source>
</reference>
<dbReference type="Proteomes" id="UP000030588">
    <property type="component" value="Unassembled WGS sequence"/>
</dbReference>
<dbReference type="RefSeq" id="WP_025730538.1">
    <property type="nucleotide sequence ID" value="NZ_JAAIWK010000032.1"/>
</dbReference>
<proteinExistence type="predicted"/>
<protein>
    <submittedName>
        <fullName evidence="3">DUF1641 domain-containing protein</fullName>
    </submittedName>
</protein>
<evidence type="ECO:0000313" key="5">
    <source>
        <dbReference type="Proteomes" id="UP000476934"/>
    </source>
</evidence>
<reference evidence="3 5" key="3">
    <citation type="submission" date="2020-03" db="EMBL/GenBank/DDBJ databases">
        <title>Bacillus aquiflavi sp. nov., isolated from yellow water of strong flavor Chinese baijiu in Yibin region of China.</title>
        <authorList>
            <person name="Xie J."/>
        </authorList>
    </citation>
    <scope>NUCLEOTIDE SEQUENCE [LARGE SCALE GENOMIC DNA]</scope>
    <source>
        <strain evidence="3 5">Gsoil 114</strain>
    </source>
</reference>
<dbReference type="AlphaFoldDB" id="A0A0A6VBB0"/>
<evidence type="ECO:0000313" key="3">
    <source>
        <dbReference type="EMBL" id="NEY21349.1"/>
    </source>
</evidence>
<dbReference type="EMBL" id="JAAIWK010000032">
    <property type="protein sequence ID" value="NEY21349.1"/>
    <property type="molecule type" value="Genomic_DNA"/>
</dbReference>
<evidence type="ECO:0000313" key="4">
    <source>
        <dbReference type="Proteomes" id="UP000030588"/>
    </source>
</evidence>
<dbReference type="EMBL" id="JRUN01000020">
    <property type="protein sequence ID" value="KHD85555.1"/>
    <property type="molecule type" value="Genomic_DNA"/>
</dbReference>
<comment type="caution">
    <text evidence="2">The sequence shown here is derived from an EMBL/GenBank/DDBJ whole genome shotgun (WGS) entry which is preliminary data.</text>
</comment>
<dbReference type="Proteomes" id="UP000476934">
    <property type="component" value="Unassembled WGS sequence"/>
</dbReference>
<keyword evidence="5" id="KW-1185">Reference proteome</keyword>
<dbReference type="PANTHER" id="PTHR38433:SF1">
    <property type="entry name" value="DUF1641 DOMAIN-CONTAINING PROTEIN"/>
    <property type="match status" value="1"/>
</dbReference>
<reference evidence="2 4" key="1">
    <citation type="submission" date="2014-10" db="EMBL/GenBank/DDBJ databases">
        <title>Draft genome of phytase producing Bacillus ginsengihumi strain M2.11.</title>
        <authorList>
            <person name="Toymentseva A."/>
            <person name="Boulygina E.A."/>
            <person name="Kazakov S.V."/>
            <person name="Kayumov I."/>
            <person name="Suleimanova A.D."/>
            <person name="Mardanova A.M."/>
            <person name="Maria S.N."/>
            <person name="Sergey M.Y."/>
            <person name="Sharipova M.R."/>
        </authorList>
    </citation>
    <scope>NUCLEOTIDE SEQUENCE [LARGE SCALE GENOMIC DNA]</scope>
    <source>
        <strain evidence="2 4">M2.11</strain>
    </source>
</reference>